<dbReference type="AlphaFoldDB" id="A0A9E9LG25"/>
<dbReference type="EMBL" id="CP098251">
    <property type="protein sequence ID" value="WAV90376.1"/>
    <property type="molecule type" value="Genomic_DNA"/>
</dbReference>
<evidence type="ECO:0000313" key="4">
    <source>
        <dbReference type="Proteomes" id="UP001164794"/>
    </source>
</evidence>
<evidence type="ECO:0000256" key="1">
    <source>
        <dbReference type="SAM" id="MobiDB-lite"/>
    </source>
</evidence>
<evidence type="ECO:0000313" key="3">
    <source>
        <dbReference type="EMBL" id="WAV98005.1"/>
    </source>
</evidence>
<proteinExistence type="predicted"/>
<evidence type="ECO:0000313" key="2">
    <source>
        <dbReference type="EMBL" id="WAV90376.1"/>
    </source>
</evidence>
<sequence length="84" mass="9356">MKDKKFLFHTGTGRNPCFFSDPARRDTGNRRLSARFMRYRDATPGDTATNYDVAEKPDISGPPGCDPRQNGTTAPSDTGLFRKT</sequence>
<accession>A0A9E9LG25</accession>
<dbReference type="Proteomes" id="UP001164794">
    <property type="component" value="Chromosome"/>
</dbReference>
<name>A0A9E9LG25_9BURK</name>
<protein>
    <submittedName>
        <fullName evidence="2">Uncharacterized protein</fullName>
    </submittedName>
</protein>
<dbReference type="Proteomes" id="UP001164819">
    <property type="component" value="Chromosome"/>
</dbReference>
<dbReference type="EMBL" id="CP098248">
    <property type="protein sequence ID" value="WAV98005.1"/>
    <property type="molecule type" value="Genomic_DNA"/>
</dbReference>
<dbReference type="RefSeq" id="WP_269265615.1">
    <property type="nucleotide sequence ID" value="NZ_CP098248.1"/>
</dbReference>
<keyword evidence="4" id="KW-1185">Reference proteome</keyword>
<gene>
    <name evidence="3" type="ORF">NB645_04570</name>
    <name evidence="2" type="ORF">NB646_05745</name>
</gene>
<reference evidence="2" key="2">
    <citation type="journal article" date="2022" name="Front. Microbiol.">
        <title>New perspectives on an old grouping: The genomic and phenotypic variability of Oxalobacter formigenes and the implications for calcium oxalate stone prevention.</title>
        <authorList>
            <person name="Chmiel J.A."/>
            <person name="Carr C."/>
            <person name="Stuivenberg G.A."/>
            <person name="Venema R."/>
            <person name="Chanyi R.M."/>
            <person name="Al K.F."/>
            <person name="Giguere D."/>
            <person name="Say H."/>
            <person name="Akouris P.P."/>
            <person name="Dominguez Romero S.A."/>
            <person name="Kwong A."/>
            <person name="Tai V."/>
            <person name="Koval S.F."/>
            <person name="Razvi H."/>
            <person name="Bjazevic J."/>
            <person name="Burton J.P."/>
        </authorList>
    </citation>
    <scope>NUCLEOTIDE SEQUENCE</scope>
    <source>
        <strain evidence="2">OxK</strain>
    </source>
</reference>
<reference evidence="3" key="1">
    <citation type="journal article" date="2022" name="Front. Microbiol.">
        <title>New perspectives on an old grouping: The genomic and phenotypic variability of Oxalobacter formigenes and the implications for calcium oxalate stone prevention.</title>
        <authorList>
            <person name="Chmiel J.A."/>
            <person name="Carr C."/>
            <person name="Stuivenberg G.A."/>
            <person name="Venema R."/>
            <person name="Chanyi R.M."/>
            <person name="Al K.F."/>
            <person name="Giguere D."/>
            <person name="Say H."/>
            <person name="Akouris P.P."/>
            <person name="Dominguez Romero S.A."/>
            <person name="Kwong A."/>
            <person name="Tai V."/>
            <person name="Koval S.F."/>
            <person name="Razvi H."/>
            <person name="Bjazevic J."/>
            <person name="Burton J.P."/>
        </authorList>
    </citation>
    <scope>NUCLEOTIDE SEQUENCE</scope>
    <source>
        <strain evidence="3">HOxNP-1</strain>
    </source>
</reference>
<feature type="region of interest" description="Disordered" evidence="1">
    <location>
        <begin position="41"/>
        <end position="84"/>
    </location>
</feature>
<organism evidence="2">
    <name type="scientific">Oxalobacter aliiformigenes</name>
    <dbReference type="NCBI Taxonomy" id="2946593"/>
    <lineage>
        <taxon>Bacteria</taxon>
        <taxon>Pseudomonadati</taxon>
        <taxon>Pseudomonadota</taxon>
        <taxon>Betaproteobacteria</taxon>
        <taxon>Burkholderiales</taxon>
        <taxon>Oxalobacteraceae</taxon>
        <taxon>Oxalobacter</taxon>
    </lineage>
</organism>